<evidence type="ECO:0000313" key="8">
    <source>
        <dbReference type="EMBL" id="EAQ05723.1"/>
    </source>
</evidence>
<evidence type="ECO:0000256" key="1">
    <source>
        <dbReference type="ARBA" id="ARBA00010641"/>
    </source>
</evidence>
<dbReference type="eggNOG" id="COG1595">
    <property type="taxonomic scope" value="Bacteria"/>
</dbReference>
<name>A3V7S3_9RHOB</name>
<dbReference type="PANTHER" id="PTHR43133">
    <property type="entry name" value="RNA POLYMERASE ECF-TYPE SIGMA FACTO"/>
    <property type="match status" value="1"/>
</dbReference>
<dbReference type="GO" id="GO:0016987">
    <property type="term" value="F:sigma factor activity"/>
    <property type="evidence" value="ECO:0007669"/>
    <property type="project" value="UniProtKB-KW"/>
</dbReference>
<sequence length="148" mass="16439">MRRVVQARGGGLGQDSCEDVLQDVLLAIHTKRHTWRQDAPLRPWLYAIARHKVVDAFRARGRRIELAIDDFADALAAPQGPDPLDGRDMEKLLGALDPRAADIVRGFGLRGETTADTAARLGMTEGAVRVALHRALRTLARLRERMIE</sequence>
<protein>
    <submittedName>
        <fullName evidence="8">Probable sigD protein</fullName>
    </submittedName>
</protein>
<dbReference type="GO" id="GO:0003677">
    <property type="term" value="F:DNA binding"/>
    <property type="evidence" value="ECO:0007669"/>
    <property type="project" value="UniProtKB-KW"/>
</dbReference>
<dbReference type="SUPFAM" id="SSF88946">
    <property type="entry name" value="Sigma2 domain of RNA polymerase sigma factors"/>
    <property type="match status" value="1"/>
</dbReference>
<dbReference type="HOGENOM" id="CLU_047691_10_2_5"/>
<dbReference type="InterPro" id="IPR013324">
    <property type="entry name" value="RNA_pol_sigma_r3/r4-like"/>
</dbReference>
<comment type="caution">
    <text evidence="8">The sequence shown here is derived from an EMBL/GenBank/DDBJ whole genome shotgun (WGS) entry which is preliminary data.</text>
</comment>
<feature type="domain" description="RNA polymerase sigma factor 70 region 4 type 2" evidence="7">
    <location>
        <begin position="89"/>
        <end position="139"/>
    </location>
</feature>
<accession>A3V7S3</accession>
<evidence type="ECO:0000256" key="2">
    <source>
        <dbReference type="ARBA" id="ARBA00023015"/>
    </source>
</evidence>
<dbReference type="InterPro" id="IPR014284">
    <property type="entry name" value="RNA_pol_sigma-70_dom"/>
</dbReference>
<organism evidence="8 9">
    <name type="scientific">Yoonia vestfoldensis SKA53</name>
    <dbReference type="NCBI Taxonomy" id="314232"/>
    <lineage>
        <taxon>Bacteria</taxon>
        <taxon>Pseudomonadati</taxon>
        <taxon>Pseudomonadota</taxon>
        <taxon>Alphaproteobacteria</taxon>
        <taxon>Rhodobacterales</taxon>
        <taxon>Paracoccaceae</taxon>
        <taxon>Yoonia</taxon>
    </lineage>
</organism>
<reference evidence="8 9" key="1">
    <citation type="submission" date="2006-01" db="EMBL/GenBank/DDBJ databases">
        <authorList>
            <person name="Hagstrom A."/>
            <person name="Ferriera S."/>
            <person name="Johnson J."/>
            <person name="Kravitz S."/>
            <person name="Halpern A."/>
            <person name="Remington K."/>
            <person name="Beeson K."/>
            <person name="Tran B."/>
            <person name="Rogers Y.-H."/>
            <person name="Friedman R."/>
            <person name="Venter J.C."/>
        </authorList>
    </citation>
    <scope>NUCLEOTIDE SEQUENCE [LARGE SCALE GENOMIC DNA]</scope>
    <source>
        <strain evidence="8 9">SKA53</strain>
    </source>
</reference>
<dbReference type="NCBIfam" id="TIGR02937">
    <property type="entry name" value="sigma70-ECF"/>
    <property type="match status" value="1"/>
</dbReference>
<dbReference type="InterPro" id="IPR013325">
    <property type="entry name" value="RNA_pol_sigma_r2"/>
</dbReference>
<dbReference type="InterPro" id="IPR039425">
    <property type="entry name" value="RNA_pol_sigma-70-like"/>
</dbReference>
<evidence type="ECO:0000259" key="6">
    <source>
        <dbReference type="Pfam" id="PF04542"/>
    </source>
</evidence>
<dbReference type="Gene3D" id="1.10.10.10">
    <property type="entry name" value="Winged helix-like DNA-binding domain superfamily/Winged helix DNA-binding domain"/>
    <property type="match status" value="1"/>
</dbReference>
<dbReference type="Gene3D" id="1.10.1740.10">
    <property type="match status" value="1"/>
</dbReference>
<feature type="domain" description="RNA polymerase sigma-70 region 2" evidence="6">
    <location>
        <begin position="15"/>
        <end position="63"/>
    </location>
</feature>
<dbReference type="InterPro" id="IPR013249">
    <property type="entry name" value="RNA_pol_sigma70_r4_t2"/>
</dbReference>
<dbReference type="Pfam" id="PF04542">
    <property type="entry name" value="Sigma70_r2"/>
    <property type="match status" value="1"/>
</dbReference>
<evidence type="ECO:0000256" key="4">
    <source>
        <dbReference type="ARBA" id="ARBA00023125"/>
    </source>
</evidence>
<keyword evidence="4" id="KW-0238">DNA-binding</keyword>
<dbReference type="STRING" id="314232.SKA53_06452"/>
<keyword evidence="3" id="KW-0731">Sigma factor</keyword>
<dbReference type="GO" id="GO:0006352">
    <property type="term" value="P:DNA-templated transcription initiation"/>
    <property type="evidence" value="ECO:0007669"/>
    <property type="project" value="InterPro"/>
</dbReference>
<comment type="similarity">
    <text evidence="1">Belongs to the sigma-70 factor family. ECF subfamily.</text>
</comment>
<keyword evidence="2" id="KW-0805">Transcription regulation</keyword>
<dbReference type="InterPro" id="IPR007627">
    <property type="entry name" value="RNA_pol_sigma70_r2"/>
</dbReference>
<evidence type="ECO:0000256" key="5">
    <source>
        <dbReference type="ARBA" id="ARBA00023163"/>
    </source>
</evidence>
<dbReference type="PANTHER" id="PTHR43133:SF58">
    <property type="entry name" value="ECF RNA POLYMERASE SIGMA FACTOR SIGD"/>
    <property type="match status" value="1"/>
</dbReference>
<dbReference type="Proteomes" id="UP000004507">
    <property type="component" value="Unassembled WGS sequence"/>
</dbReference>
<keyword evidence="9" id="KW-1185">Reference proteome</keyword>
<proteinExistence type="inferred from homology"/>
<dbReference type="Pfam" id="PF08281">
    <property type="entry name" value="Sigma70_r4_2"/>
    <property type="match status" value="1"/>
</dbReference>
<keyword evidence="5" id="KW-0804">Transcription</keyword>
<gene>
    <name evidence="8" type="ORF">SKA53_06452</name>
</gene>
<dbReference type="InterPro" id="IPR036388">
    <property type="entry name" value="WH-like_DNA-bd_sf"/>
</dbReference>
<evidence type="ECO:0000259" key="7">
    <source>
        <dbReference type="Pfam" id="PF08281"/>
    </source>
</evidence>
<evidence type="ECO:0000256" key="3">
    <source>
        <dbReference type="ARBA" id="ARBA00023082"/>
    </source>
</evidence>
<evidence type="ECO:0000313" key="9">
    <source>
        <dbReference type="Proteomes" id="UP000004507"/>
    </source>
</evidence>
<dbReference type="SUPFAM" id="SSF88659">
    <property type="entry name" value="Sigma3 and sigma4 domains of RNA polymerase sigma factors"/>
    <property type="match status" value="1"/>
</dbReference>
<dbReference type="EMBL" id="AAMS01000007">
    <property type="protein sequence ID" value="EAQ05723.1"/>
    <property type="molecule type" value="Genomic_DNA"/>
</dbReference>
<dbReference type="AlphaFoldDB" id="A3V7S3"/>